<protein>
    <submittedName>
        <fullName evidence="2">Uncharacterized protein</fullName>
    </submittedName>
</protein>
<organism evidence="2 3">
    <name type="scientific">Mycena alexandri</name>
    <dbReference type="NCBI Taxonomy" id="1745969"/>
    <lineage>
        <taxon>Eukaryota</taxon>
        <taxon>Fungi</taxon>
        <taxon>Dikarya</taxon>
        <taxon>Basidiomycota</taxon>
        <taxon>Agaricomycotina</taxon>
        <taxon>Agaricomycetes</taxon>
        <taxon>Agaricomycetidae</taxon>
        <taxon>Agaricales</taxon>
        <taxon>Marasmiineae</taxon>
        <taxon>Mycenaceae</taxon>
        <taxon>Mycena</taxon>
    </lineage>
</organism>
<feature type="compositionally biased region" description="Basic and acidic residues" evidence="1">
    <location>
        <begin position="1"/>
        <end position="11"/>
    </location>
</feature>
<evidence type="ECO:0000256" key="1">
    <source>
        <dbReference type="SAM" id="MobiDB-lite"/>
    </source>
</evidence>
<feature type="region of interest" description="Disordered" evidence="1">
    <location>
        <begin position="199"/>
        <end position="231"/>
    </location>
</feature>
<feature type="compositionally biased region" description="Low complexity" evidence="1">
    <location>
        <begin position="37"/>
        <end position="48"/>
    </location>
</feature>
<feature type="compositionally biased region" description="Polar residues" evidence="1">
    <location>
        <begin position="17"/>
        <end position="26"/>
    </location>
</feature>
<evidence type="ECO:0000313" key="2">
    <source>
        <dbReference type="EMBL" id="KAJ7016131.1"/>
    </source>
</evidence>
<dbReference type="AlphaFoldDB" id="A0AAD6WLZ7"/>
<feature type="region of interest" description="Disordered" evidence="1">
    <location>
        <begin position="1"/>
        <end position="48"/>
    </location>
</feature>
<evidence type="ECO:0000313" key="3">
    <source>
        <dbReference type="Proteomes" id="UP001218188"/>
    </source>
</evidence>
<feature type="compositionally biased region" description="Low complexity" evidence="1">
    <location>
        <begin position="218"/>
        <end position="231"/>
    </location>
</feature>
<feature type="compositionally biased region" description="Basic and acidic residues" evidence="1">
    <location>
        <begin position="202"/>
        <end position="212"/>
    </location>
</feature>
<sequence length="340" mass="36894">MVKGEGSERPKGPITSHAKTNTTLHPSTRRLPPLQARSPTSTDSLRPSSSSLLGACSRAVLPLCKAAILHQACVDFARTLLAQSARPTTSATRLHWEKLPSLHNGLNCPSLTACRCETRGPAHGLSPLLPHSAGPRLGPYALGARSQAGSGQRCLHPSLCITFPPLLSIVPIYPLRAQFYFRTYSHLFTARLPRLADAGTTHNEDVGDRSSREQGAYTRTPPRTHYPPTSRRGVRYVRGVSAAWWERDSEGAYVPSALSLFFNHIPFPFFVPSPPLYPSPIRSFFVPALALVYAALPPDPHPRYRPGARSRLRGLALGAGVSAHADAVPVESPYAETARV</sequence>
<dbReference type="Proteomes" id="UP001218188">
    <property type="component" value="Unassembled WGS sequence"/>
</dbReference>
<keyword evidence="3" id="KW-1185">Reference proteome</keyword>
<proteinExistence type="predicted"/>
<comment type="caution">
    <text evidence="2">The sequence shown here is derived from an EMBL/GenBank/DDBJ whole genome shotgun (WGS) entry which is preliminary data.</text>
</comment>
<accession>A0AAD6WLZ7</accession>
<dbReference type="EMBL" id="JARJCM010000587">
    <property type="protein sequence ID" value="KAJ7016131.1"/>
    <property type="molecule type" value="Genomic_DNA"/>
</dbReference>
<gene>
    <name evidence="2" type="ORF">C8F04DRAFT_1349911</name>
</gene>
<reference evidence="2" key="1">
    <citation type="submission" date="2023-03" db="EMBL/GenBank/DDBJ databases">
        <title>Massive genome expansion in bonnet fungi (Mycena s.s.) driven by repeated elements and novel gene families across ecological guilds.</title>
        <authorList>
            <consortium name="Lawrence Berkeley National Laboratory"/>
            <person name="Harder C.B."/>
            <person name="Miyauchi S."/>
            <person name="Viragh M."/>
            <person name="Kuo A."/>
            <person name="Thoen E."/>
            <person name="Andreopoulos B."/>
            <person name="Lu D."/>
            <person name="Skrede I."/>
            <person name="Drula E."/>
            <person name="Henrissat B."/>
            <person name="Morin E."/>
            <person name="Kohler A."/>
            <person name="Barry K."/>
            <person name="LaButti K."/>
            <person name="Morin E."/>
            <person name="Salamov A."/>
            <person name="Lipzen A."/>
            <person name="Mereny Z."/>
            <person name="Hegedus B."/>
            <person name="Baldrian P."/>
            <person name="Stursova M."/>
            <person name="Weitz H."/>
            <person name="Taylor A."/>
            <person name="Grigoriev I.V."/>
            <person name="Nagy L.G."/>
            <person name="Martin F."/>
            <person name="Kauserud H."/>
        </authorList>
    </citation>
    <scope>NUCLEOTIDE SEQUENCE</scope>
    <source>
        <strain evidence="2">CBHHK200</strain>
    </source>
</reference>
<name>A0AAD6WLZ7_9AGAR</name>